<feature type="region of interest" description="Disordered" evidence="4">
    <location>
        <begin position="269"/>
        <end position="312"/>
    </location>
</feature>
<dbReference type="OrthoDB" id="44841at2759"/>
<reference evidence="7" key="3">
    <citation type="submission" date="2015-06" db="UniProtKB">
        <authorList>
            <consortium name="EnsemblMetazoa"/>
        </authorList>
    </citation>
    <scope>IDENTIFICATION</scope>
</reference>
<evidence type="ECO:0000313" key="7">
    <source>
        <dbReference type="EnsemblMetazoa" id="HelroP190914"/>
    </source>
</evidence>
<reference evidence="6 8" key="2">
    <citation type="journal article" date="2013" name="Nature">
        <title>Insights into bilaterian evolution from three spiralian genomes.</title>
        <authorList>
            <person name="Simakov O."/>
            <person name="Marletaz F."/>
            <person name="Cho S.J."/>
            <person name="Edsinger-Gonzales E."/>
            <person name="Havlak P."/>
            <person name="Hellsten U."/>
            <person name="Kuo D.H."/>
            <person name="Larsson T."/>
            <person name="Lv J."/>
            <person name="Arendt D."/>
            <person name="Savage R."/>
            <person name="Osoegawa K."/>
            <person name="de Jong P."/>
            <person name="Grimwood J."/>
            <person name="Chapman J.A."/>
            <person name="Shapiro H."/>
            <person name="Aerts A."/>
            <person name="Otillar R.P."/>
            <person name="Terry A.Y."/>
            <person name="Boore J.L."/>
            <person name="Grigoriev I.V."/>
            <person name="Lindberg D.R."/>
            <person name="Seaver E.C."/>
            <person name="Weisblat D.A."/>
            <person name="Putnam N.H."/>
            <person name="Rokhsar D.S."/>
        </authorList>
    </citation>
    <scope>NUCLEOTIDE SEQUENCE</scope>
</reference>
<dbReference type="EnsemblMetazoa" id="HelroT190914">
    <property type="protein sequence ID" value="HelroP190914"/>
    <property type="gene ID" value="HelroG190914"/>
</dbReference>
<evidence type="ECO:0000256" key="2">
    <source>
        <dbReference type="ARBA" id="ARBA00022490"/>
    </source>
</evidence>
<evidence type="ECO:0000256" key="3">
    <source>
        <dbReference type="ARBA" id="ARBA00023038"/>
    </source>
</evidence>
<comment type="subcellular location">
    <subcellularLocation>
        <location evidence="1">Cytoplasm</location>
    </subcellularLocation>
</comment>
<feature type="compositionally biased region" description="Low complexity" evidence="4">
    <location>
        <begin position="465"/>
        <end position="481"/>
    </location>
</feature>
<feature type="domain" description="PDZ" evidence="5">
    <location>
        <begin position="5"/>
        <end position="89"/>
    </location>
</feature>
<dbReference type="InterPro" id="IPR036034">
    <property type="entry name" value="PDZ_sf"/>
</dbReference>
<dbReference type="GO" id="GO:0030018">
    <property type="term" value="C:Z disc"/>
    <property type="evidence" value="ECO:0000318"/>
    <property type="project" value="GO_Central"/>
</dbReference>
<dbReference type="CTD" id="20211746"/>
<name>T1FSE9_HELRO</name>
<dbReference type="InParanoid" id="T1FSE9"/>
<feature type="compositionally biased region" description="Low complexity" evidence="4">
    <location>
        <begin position="120"/>
        <end position="143"/>
    </location>
</feature>
<dbReference type="eggNOG" id="KOG1703">
    <property type="taxonomic scope" value="Eukaryota"/>
</dbReference>
<dbReference type="RefSeq" id="XP_009013937.1">
    <property type="nucleotide sequence ID" value="XM_009015689.1"/>
</dbReference>
<feature type="compositionally biased region" description="Basic and acidic residues" evidence="4">
    <location>
        <begin position="384"/>
        <end position="399"/>
    </location>
</feature>
<evidence type="ECO:0000256" key="1">
    <source>
        <dbReference type="ARBA" id="ARBA00004496"/>
    </source>
</evidence>
<organism evidence="7 8">
    <name type="scientific">Helobdella robusta</name>
    <name type="common">Californian leech</name>
    <dbReference type="NCBI Taxonomy" id="6412"/>
    <lineage>
        <taxon>Eukaryota</taxon>
        <taxon>Metazoa</taxon>
        <taxon>Spiralia</taxon>
        <taxon>Lophotrochozoa</taxon>
        <taxon>Annelida</taxon>
        <taxon>Clitellata</taxon>
        <taxon>Hirudinea</taxon>
        <taxon>Rhynchobdellida</taxon>
        <taxon>Glossiphoniidae</taxon>
        <taxon>Helobdella</taxon>
    </lineage>
</organism>
<keyword evidence="8" id="KW-1185">Reference proteome</keyword>
<feature type="region of interest" description="Disordered" evidence="4">
    <location>
        <begin position="439"/>
        <end position="532"/>
    </location>
</feature>
<feature type="compositionally biased region" description="Polar residues" evidence="4">
    <location>
        <begin position="270"/>
        <end position="281"/>
    </location>
</feature>
<evidence type="ECO:0000256" key="4">
    <source>
        <dbReference type="SAM" id="MobiDB-lite"/>
    </source>
</evidence>
<keyword evidence="3" id="KW-0440">LIM domain</keyword>
<dbReference type="SUPFAM" id="SSF50156">
    <property type="entry name" value="PDZ domain-like"/>
    <property type="match status" value="1"/>
</dbReference>
<dbReference type="GO" id="GO:0051371">
    <property type="term" value="F:muscle alpha-actinin binding"/>
    <property type="evidence" value="ECO:0000318"/>
    <property type="project" value="GO_Central"/>
</dbReference>
<dbReference type="SMART" id="SM00228">
    <property type="entry name" value="PDZ"/>
    <property type="match status" value="1"/>
</dbReference>
<dbReference type="Gene3D" id="2.30.42.10">
    <property type="match status" value="1"/>
</dbReference>
<dbReference type="InterPro" id="IPR001478">
    <property type="entry name" value="PDZ"/>
</dbReference>
<dbReference type="GO" id="GO:0005912">
    <property type="term" value="C:adherens junction"/>
    <property type="evidence" value="ECO:0000318"/>
    <property type="project" value="GO_Central"/>
</dbReference>
<dbReference type="GO" id="GO:0003779">
    <property type="term" value="F:actin binding"/>
    <property type="evidence" value="ECO:0000318"/>
    <property type="project" value="GO_Central"/>
</dbReference>
<dbReference type="GeneID" id="20211746"/>
<keyword evidence="3" id="KW-0862">Zinc</keyword>
<dbReference type="InterPro" id="IPR050604">
    <property type="entry name" value="PDZ-LIM_domain"/>
</dbReference>
<dbReference type="PROSITE" id="PS50106">
    <property type="entry name" value="PDZ"/>
    <property type="match status" value="1"/>
</dbReference>
<sequence>MTSARMNFDITRPGPHVAWGFRLQGGAEFGSPLSVQRVFNGSPADTILHRGDVILSVNGSDLSHVTLMQGQDVIKNAGDRLTLGILREASSSSVVSENVSHAIPVQHEHYHSQQQRTYEPSQHQQQHQSFSPQQQFSPQPQQHATSHVTWQPTNQEHFIYSDEKQVDDEHLKSVRDVKQMFNHANYDGPHSPSQIHQQMHAEQPAYQHPPVQHHPALADHHIQSVKFPAVYQQRSSYNPLDFQGVNKIAKQPVNRPPGLIQRGAVDTKPLGTSLSYQQPPQRSVAAATAASKHQPSYDHQKPAAAASNAPTSDLDPMTDFYLHGLHAKSGLPDFSGRQHNFNYTGKILPPRNEGNLKTPTGSTAKKEFIAGQSAVLQALQEEEKMGRTGGGEKKIREDGNVVSVGGGAPVYQQPKGGQSHLAQLLEKDQAMLAPYQNERTQNWQQQQQNFSSSPQHFQQHHQPQHHQQQQQQKHVVKSSVQLIASPRSDHPQQQQQQQRQHYYVSSNYQPQQQQQQWHSATTTTTAIPETDF</sequence>
<dbReference type="CDD" id="cd23068">
    <property type="entry name" value="PDZ_ZASP52-like"/>
    <property type="match status" value="1"/>
</dbReference>
<dbReference type="STRING" id="6412.T1FSE9"/>
<dbReference type="PANTHER" id="PTHR24214:SF38">
    <property type="entry name" value="PDZ AND LIM DOMAIN PROTEIN ZASP-RELATED"/>
    <property type="match status" value="1"/>
</dbReference>
<dbReference type="GO" id="GO:0030036">
    <property type="term" value="P:actin cytoskeleton organization"/>
    <property type="evidence" value="ECO:0000318"/>
    <property type="project" value="GO_Central"/>
</dbReference>
<dbReference type="GO" id="GO:0061061">
    <property type="term" value="P:muscle structure development"/>
    <property type="evidence" value="ECO:0000318"/>
    <property type="project" value="GO_Central"/>
</dbReference>
<dbReference type="Pfam" id="PF00595">
    <property type="entry name" value="PDZ"/>
    <property type="match status" value="1"/>
</dbReference>
<gene>
    <name evidence="7" type="primary">20211746</name>
    <name evidence="6" type="ORF">HELRODRAFT_190914</name>
</gene>
<feature type="region of interest" description="Disordered" evidence="4">
    <location>
        <begin position="108"/>
        <end position="148"/>
    </location>
</feature>
<dbReference type="EMBL" id="AMQM01003420">
    <property type="status" value="NOT_ANNOTATED_CDS"/>
    <property type="molecule type" value="Genomic_DNA"/>
</dbReference>
<evidence type="ECO:0000313" key="6">
    <source>
        <dbReference type="EMBL" id="ESO08148.1"/>
    </source>
</evidence>
<dbReference type="GO" id="GO:0031941">
    <property type="term" value="C:filamentous actin"/>
    <property type="evidence" value="ECO:0000318"/>
    <property type="project" value="GO_Central"/>
</dbReference>
<proteinExistence type="predicted"/>
<feature type="compositionally biased region" description="Low complexity" evidence="4">
    <location>
        <begin position="441"/>
        <end position="457"/>
    </location>
</feature>
<dbReference type="KEGG" id="hro:HELRODRAFT_190914"/>
<accession>T1FSE9</accession>
<feature type="compositionally biased region" description="Low complexity" evidence="4">
    <location>
        <begin position="509"/>
        <end position="526"/>
    </location>
</feature>
<dbReference type="EMBL" id="KB096134">
    <property type="protein sequence ID" value="ESO08148.1"/>
    <property type="molecule type" value="Genomic_DNA"/>
</dbReference>
<evidence type="ECO:0000313" key="8">
    <source>
        <dbReference type="Proteomes" id="UP000015101"/>
    </source>
</evidence>
<reference evidence="8" key="1">
    <citation type="submission" date="2012-12" db="EMBL/GenBank/DDBJ databases">
        <authorList>
            <person name="Hellsten U."/>
            <person name="Grimwood J."/>
            <person name="Chapman J.A."/>
            <person name="Shapiro H."/>
            <person name="Aerts A."/>
            <person name="Otillar R.P."/>
            <person name="Terry A.Y."/>
            <person name="Boore J.L."/>
            <person name="Simakov O."/>
            <person name="Marletaz F."/>
            <person name="Cho S.-J."/>
            <person name="Edsinger-Gonzales E."/>
            <person name="Havlak P."/>
            <person name="Kuo D.-H."/>
            <person name="Larsson T."/>
            <person name="Lv J."/>
            <person name="Arendt D."/>
            <person name="Savage R."/>
            <person name="Osoegawa K."/>
            <person name="de Jong P."/>
            <person name="Lindberg D.R."/>
            <person name="Seaver E.C."/>
            <person name="Weisblat D.A."/>
            <person name="Putnam N.H."/>
            <person name="Grigoriev I.V."/>
            <person name="Rokhsar D.S."/>
        </authorList>
    </citation>
    <scope>NUCLEOTIDE SEQUENCE</scope>
</reference>
<dbReference type="AlphaFoldDB" id="T1FSE9"/>
<keyword evidence="2" id="KW-0963">Cytoplasm</keyword>
<dbReference type="GO" id="GO:0001725">
    <property type="term" value="C:stress fiber"/>
    <property type="evidence" value="ECO:0000318"/>
    <property type="project" value="GO_Central"/>
</dbReference>
<evidence type="ECO:0000259" key="5">
    <source>
        <dbReference type="PROSITE" id="PS50106"/>
    </source>
</evidence>
<dbReference type="PANTHER" id="PTHR24214">
    <property type="entry name" value="PDZ AND LIM DOMAIN PROTEIN ZASP"/>
    <property type="match status" value="1"/>
</dbReference>
<dbReference type="HOGENOM" id="CLU_512200_0_0_1"/>
<feature type="region of interest" description="Disordered" evidence="4">
    <location>
        <begin position="384"/>
        <end position="419"/>
    </location>
</feature>
<dbReference type="Proteomes" id="UP000015101">
    <property type="component" value="Unassembled WGS sequence"/>
</dbReference>
<protein>
    <recommendedName>
        <fullName evidence="5">PDZ domain-containing protein</fullName>
    </recommendedName>
</protein>
<keyword evidence="3" id="KW-0479">Metal-binding</keyword>